<sequence length="36" mass="4141">MTLQIFSLVVLLGAVVVLIPTAMRVFRKDDRDHDDR</sequence>
<name>A0A1G8IMP4_9NOCA</name>
<evidence type="ECO:0000313" key="2">
    <source>
        <dbReference type="EMBL" id="SDI20061.1"/>
    </source>
</evidence>
<keyword evidence="3" id="KW-1185">Reference proteome</keyword>
<keyword evidence="1" id="KW-0472">Membrane</keyword>
<feature type="transmembrane region" description="Helical" evidence="1">
    <location>
        <begin position="6"/>
        <end position="26"/>
    </location>
</feature>
<dbReference type="Proteomes" id="UP000183263">
    <property type="component" value="Unassembled WGS sequence"/>
</dbReference>
<evidence type="ECO:0000256" key="1">
    <source>
        <dbReference type="SAM" id="Phobius"/>
    </source>
</evidence>
<dbReference type="EMBL" id="FNDN01000005">
    <property type="protein sequence ID" value="SDI20061.1"/>
    <property type="molecule type" value="Genomic_DNA"/>
</dbReference>
<reference evidence="2 3" key="1">
    <citation type="submission" date="2016-10" db="EMBL/GenBank/DDBJ databases">
        <authorList>
            <person name="de Groot N.N."/>
        </authorList>
    </citation>
    <scope>NUCLEOTIDE SEQUENCE [LARGE SCALE GENOMIC DNA]</scope>
    <source>
        <strain evidence="2 3">DSM 44892</strain>
    </source>
</reference>
<accession>A0A1G8IMP4</accession>
<gene>
    <name evidence="2" type="ORF">SAMN05444695_105327</name>
</gene>
<keyword evidence="1" id="KW-1133">Transmembrane helix</keyword>
<evidence type="ECO:0000313" key="3">
    <source>
        <dbReference type="Proteomes" id="UP000183263"/>
    </source>
</evidence>
<organism evidence="2 3">
    <name type="scientific">Rhodococcus triatomae</name>
    <dbReference type="NCBI Taxonomy" id="300028"/>
    <lineage>
        <taxon>Bacteria</taxon>
        <taxon>Bacillati</taxon>
        <taxon>Actinomycetota</taxon>
        <taxon>Actinomycetes</taxon>
        <taxon>Mycobacteriales</taxon>
        <taxon>Nocardiaceae</taxon>
        <taxon>Rhodococcus</taxon>
    </lineage>
</organism>
<proteinExistence type="predicted"/>
<dbReference type="AlphaFoldDB" id="A0A1G8IMP4"/>
<protein>
    <submittedName>
        <fullName evidence="2">Uncharacterized protein</fullName>
    </submittedName>
</protein>
<keyword evidence="1" id="KW-0812">Transmembrane</keyword>